<dbReference type="VEuPathDB" id="FungiDB:AB675_3306"/>
<evidence type="ECO:0000256" key="2">
    <source>
        <dbReference type="ARBA" id="ARBA00010794"/>
    </source>
</evidence>
<dbReference type="PANTHER" id="PTHR13205">
    <property type="entry name" value="TRANSMEMBRANE PROTEIN 15-RELATED"/>
    <property type="match status" value="1"/>
</dbReference>
<evidence type="ECO:0000256" key="6">
    <source>
        <dbReference type="ARBA" id="ARBA00022777"/>
    </source>
</evidence>
<dbReference type="PANTHER" id="PTHR13205:SF15">
    <property type="entry name" value="DOLICHOL KINASE"/>
    <property type="match status" value="1"/>
</dbReference>
<protein>
    <recommendedName>
        <fullName evidence="3">dolichol kinase</fullName>
        <ecNumber evidence="3">2.7.1.108</ecNumber>
    </recommendedName>
</protein>
<keyword evidence="8 11" id="KW-1133">Transmembrane helix</keyword>
<keyword evidence="13" id="KW-1185">Reference proteome</keyword>
<feature type="transmembrane region" description="Helical" evidence="11">
    <location>
        <begin position="690"/>
        <end position="710"/>
    </location>
</feature>
<dbReference type="EC" id="2.7.1.108" evidence="3"/>
<comment type="similarity">
    <text evidence="2">Belongs to the polyprenol kinase family.</text>
</comment>
<feature type="transmembrane region" description="Helical" evidence="11">
    <location>
        <begin position="633"/>
        <end position="661"/>
    </location>
</feature>
<dbReference type="Proteomes" id="UP000038010">
    <property type="component" value="Unassembled WGS sequence"/>
</dbReference>
<proteinExistence type="inferred from homology"/>
<evidence type="ECO:0000256" key="5">
    <source>
        <dbReference type="ARBA" id="ARBA00022692"/>
    </source>
</evidence>
<evidence type="ECO:0000256" key="8">
    <source>
        <dbReference type="ARBA" id="ARBA00022989"/>
    </source>
</evidence>
<dbReference type="STRING" id="1664694.A0A0N1P024"/>
<dbReference type="GeneID" id="28735225"/>
<feature type="transmembrane region" description="Helical" evidence="11">
    <location>
        <begin position="592"/>
        <end position="613"/>
    </location>
</feature>
<evidence type="ECO:0000256" key="4">
    <source>
        <dbReference type="ARBA" id="ARBA00022679"/>
    </source>
</evidence>
<sequence>MNHLRPPDERLGRPEVQSDTSVQRPLLERSPHPYLRRSNTLQQHDPNKLTPPASQNATSTESGTEADDEKGTILRGLPAPPVRTHKGLRGSTPRGLSPAVSPLPTPPATRNVSFAELARAGDAKDALAEQRKQEAYRQRKKAEIVRRVTETVLLAVIVGLEWLTANRVDRHYASVVSVTSFLTIPPLLYGLYPILRALQEHQAGRPPVEALRRGYHIPSRFDPGPLLYPVILPFAITLVLADQDAGCPITSIVCGLSSFPDALFDVLGTHSSTFYVRWILTVTPLLTTTSDYSKNITKSSLKQEMVVLLFPLHRSLRQALSYLTTTSLDPAELDLLSTGLIHLFLFASSPQARILKSVLWIGGLSVFVLCRRLMEWEVELARIPRWKFAKVPHKSAISHRLTRAFSAFMSEPVPTSESSDDEIDQRAKPQPKSLQRVRTLVDPVSAVKSVTNGIKPPQRRATISDLDPMAMKVERRAHRHRQVQTLPFLALTLQQAKIRKYLYAAIVYVLVVLIIMGPVRHYVQVTALNGNEPFCWAAGYLFGNIPIFRGWVYWLRLTEWIALPERMTTDDGSFASLTEAIVLISQPTNTRLALAAYCVLVVGTSLIVVTNLAPYVEVDTRRKVFHGAMSAMLLPTIFVDPCFFALALIIVLAVFLLLDLFRASQLPPISRPLTTFLAPYADGRDHRGPVIVSHIFLLVGCAIPLWLSLAGVERTGQDPWQGWEVEQRDISMVAGVVCVGMGDAAASLIGRRYGRTKWYWGGGKSLEGSLAFAVAVVIGLSFAWLWLRLGGWADWTVSTFEMGTALLKCTVAACGASLLESVLTAANDNVVVPVVLWVLVRALRI</sequence>
<evidence type="ECO:0000256" key="10">
    <source>
        <dbReference type="SAM" id="MobiDB-lite"/>
    </source>
</evidence>
<dbReference type="GO" id="GO:0043048">
    <property type="term" value="P:dolichyl monophosphate biosynthetic process"/>
    <property type="evidence" value="ECO:0007669"/>
    <property type="project" value="TreeGrafter"/>
</dbReference>
<evidence type="ECO:0000256" key="9">
    <source>
        <dbReference type="ARBA" id="ARBA00023136"/>
    </source>
</evidence>
<dbReference type="GO" id="GO:0005789">
    <property type="term" value="C:endoplasmic reticulum membrane"/>
    <property type="evidence" value="ECO:0007669"/>
    <property type="project" value="UniProtKB-SubCell"/>
</dbReference>
<dbReference type="RefSeq" id="XP_017999536.1">
    <property type="nucleotide sequence ID" value="XM_018143345.1"/>
</dbReference>
<evidence type="ECO:0000256" key="1">
    <source>
        <dbReference type="ARBA" id="ARBA00004477"/>
    </source>
</evidence>
<dbReference type="InterPro" id="IPR032974">
    <property type="entry name" value="Polypren_kinase"/>
</dbReference>
<feature type="transmembrane region" description="Helical" evidence="11">
    <location>
        <begin position="171"/>
        <end position="192"/>
    </location>
</feature>
<feature type="region of interest" description="Disordered" evidence="10">
    <location>
        <begin position="412"/>
        <end position="432"/>
    </location>
</feature>
<name>A0A0N1P024_9EURO</name>
<feature type="transmembrane region" description="Helical" evidence="11">
    <location>
        <begin position="539"/>
        <end position="557"/>
    </location>
</feature>
<evidence type="ECO:0000313" key="13">
    <source>
        <dbReference type="Proteomes" id="UP000038010"/>
    </source>
</evidence>
<feature type="transmembrane region" description="Helical" evidence="11">
    <location>
        <begin position="144"/>
        <end position="165"/>
    </location>
</feature>
<evidence type="ECO:0000256" key="11">
    <source>
        <dbReference type="SAM" id="Phobius"/>
    </source>
</evidence>
<dbReference type="OrthoDB" id="377083at2759"/>
<comment type="caution">
    <text evidence="12">The sequence shown here is derived from an EMBL/GenBank/DDBJ whole genome shotgun (WGS) entry which is preliminary data.</text>
</comment>
<evidence type="ECO:0000256" key="3">
    <source>
        <dbReference type="ARBA" id="ARBA00012132"/>
    </source>
</evidence>
<evidence type="ECO:0000313" key="12">
    <source>
        <dbReference type="EMBL" id="KPI39573.1"/>
    </source>
</evidence>
<evidence type="ECO:0000256" key="7">
    <source>
        <dbReference type="ARBA" id="ARBA00022824"/>
    </source>
</evidence>
<dbReference type="AlphaFoldDB" id="A0A0N1P024"/>
<keyword evidence="4" id="KW-0808">Transferase</keyword>
<accession>A0A0N1P024</accession>
<feature type="region of interest" description="Disordered" evidence="10">
    <location>
        <begin position="1"/>
        <end position="109"/>
    </location>
</feature>
<feature type="transmembrane region" description="Helical" evidence="11">
    <location>
        <begin position="730"/>
        <end position="749"/>
    </location>
</feature>
<dbReference type="GO" id="GO:0004168">
    <property type="term" value="F:dolichol kinase activity"/>
    <property type="evidence" value="ECO:0007669"/>
    <property type="project" value="UniProtKB-EC"/>
</dbReference>
<keyword evidence="5 11" id="KW-0812">Transmembrane</keyword>
<feature type="compositionally biased region" description="Basic and acidic residues" evidence="10">
    <location>
        <begin position="1"/>
        <end position="13"/>
    </location>
</feature>
<keyword evidence="6 12" id="KW-0418">Kinase</keyword>
<organism evidence="12 13">
    <name type="scientific">Cyphellophora attinorum</name>
    <dbReference type="NCBI Taxonomy" id="1664694"/>
    <lineage>
        <taxon>Eukaryota</taxon>
        <taxon>Fungi</taxon>
        <taxon>Dikarya</taxon>
        <taxon>Ascomycota</taxon>
        <taxon>Pezizomycotina</taxon>
        <taxon>Eurotiomycetes</taxon>
        <taxon>Chaetothyriomycetidae</taxon>
        <taxon>Chaetothyriales</taxon>
        <taxon>Cyphellophoraceae</taxon>
        <taxon>Cyphellophora</taxon>
    </lineage>
</organism>
<dbReference type="EMBL" id="LFJN01000014">
    <property type="protein sequence ID" value="KPI39573.1"/>
    <property type="molecule type" value="Genomic_DNA"/>
</dbReference>
<feature type="transmembrane region" description="Helical" evidence="11">
    <location>
        <begin position="770"/>
        <end position="787"/>
    </location>
</feature>
<keyword evidence="7" id="KW-0256">Endoplasmic reticulum</keyword>
<gene>
    <name evidence="12" type="ORF">AB675_3306</name>
</gene>
<feature type="transmembrane region" description="Helical" evidence="11">
    <location>
        <begin position="501"/>
        <end position="519"/>
    </location>
</feature>
<reference evidence="12 13" key="1">
    <citation type="submission" date="2015-06" db="EMBL/GenBank/DDBJ databases">
        <title>Draft genome of the ant-associated black yeast Phialophora attae CBS 131958.</title>
        <authorList>
            <person name="Moreno L.F."/>
            <person name="Stielow B.J."/>
            <person name="de Hoog S."/>
            <person name="Vicente V.A."/>
            <person name="Weiss V.A."/>
            <person name="de Vries M."/>
            <person name="Cruz L.M."/>
            <person name="Souza E.M."/>
        </authorList>
    </citation>
    <scope>NUCLEOTIDE SEQUENCE [LARGE SCALE GENOMIC DNA]</scope>
    <source>
        <strain evidence="12 13">CBS 131958</strain>
    </source>
</reference>
<feature type="compositionally biased region" description="Polar residues" evidence="10">
    <location>
        <begin position="52"/>
        <end position="63"/>
    </location>
</feature>
<comment type="subcellular location">
    <subcellularLocation>
        <location evidence="1">Endoplasmic reticulum membrane</location>
        <topology evidence="1">Multi-pass membrane protein</topology>
    </subcellularLocation>
</comment>
<keyword evidence="9 11" id="KW-0472">Membrane</keyword>